<reference evidence="2 3" key="1">
    <citation type="submission" date="2017-01" db="EMBL/GenBank/DDBJ databases">
        <title>Novel large sulfur bacteria in the metagenomes of groundwater-fed chemosynthetic microbial mats in the Lake Huron basin.</title>
        <authorList>
            <person name="Sharrar A.M."/>
            <person name="Flood B.E."/>
            <person name="Bailey J.V."/>
            <person name="Jones D.S."/>
            <person name="Biddanda B."/>
            <person name="Ruberg S.A."/>
            <person name="Marcus D.N."/>
            <person name="Dick G.J."/>
        </authorList>
    </citation>
    <scope>NUCLEOTIDE SEQUENCE [LARGE SCALE GENOMIC DNA]</scope>
    <source>
        <strain evidence="2">A7</strain>
    </source>
</reference>
<dbReference type="GO" id="GO:0006313">
    <property type="term" value="P:DNA transposition"/>
    <property type="evidence" value="ECO:0007669"/>
    <property type="project" value="InterPro"/>
</dbReference>
<dbReference type="InterPro" id="IPR036515">
    <property type="entry name" value="Transposase_17_sf"/>
</dbReference>
<dbReference type="GO" id="GO:0004803">
    <property type="term" value="F:transposase activity"/>
    <property type="evidence" value="ECO:0007669"/>
    <property type="project" value="InterPro"/>
</dbReference>
<dbReference type="SMART" id="SM01321">
    <property type="entry name" value="Y1_Tnp"/>
    <property type="match status" value="1"/>
</dbReference>
<dbReference type="PANTHER" id="PTHR33360">
    <property type="entry name" value="TRANSPOSASE FOR INSERTION SEQUENCE ELEMENT IS200"/>
    <property type="match status" value="1"/>
</dbReference>
<accession>A0A1W9KP84</accession>
<gene>
    <name evidence="2" type="ORF">BWK72_19660</name>
</gene>
<dbReference type="InterPro" id="IPR002686">
    <property type="entry name" value="Transposase_17"/>
</dbReference>
<feature type="domain" description="Transposase IS200-like" evidence="1">
    <location>
        <begin position="14"/>
        <end position="132"/>
    </location>
</feature>
<evidence type="ECO:0000259" key="1">
    <source>
        <dbReference type="SMART" id="SM01321"/>
    </source>
</evidence>
<sequence length="135" mass="15394">MTDTLQAGKTRWSHYQIAYHFVWIPKYRRRILMGDVQKATKEAIEACCTTHGFALLALETDEDHVHCFVSAPPKNSPAKIVGLLKGYSSRIIRQKFPMLAKRSKEQLWTSAYYVGTAGSVSAETIRRYIMECHGK</sequence>
<dbReference type="NCBIfam" id="NF033573">
    <property type="entry name" value="transpos_IS200"/>
    <property type="match status" value="1"/>
</dbReference>
<dbReference type="PANTHER" id="PTHR33360:SF2">
    <property type="entry name" value="TRANSPOSASE FOR INSERTION SEQUENCE ELEMENT IS200"/>
    <property type="match status" value="1"/>
</dbReference>
<dbReference type="Gene3D" id="3.30.70.1290">
    <property type="entry name" value="Transposase IS200-like"/>
    <property type="match status" value="1"/>
</dbReference>
<dbReference type="AlphaFoldDB" id="A0A1W9KP84"/>
<comment type="caution">
    <text evidence="2">The sequence shown here is derived from an EMBL/GenBank/DDBJ whole genome shotgun (WGS) entry which is preliminary data.</text>
</comment>
<organism evidence="2 3">
    <name type="scientific">Rhodoferax ferrireducens</name>
    <dbReference type="NCBI Taxonomy" id="192843"/>
    <lineage>
        <taxon>Bacteria</taxon>
        <taxon>Pseudomonadati</taxon>
        <taxon>Pseudomonadota</taxon>
        <taxon>Betaproteobacteria</taxon>
        <taxon>Burkholderiales</taxon>
        <taxon>Comamonadaceae</taxon>
        <taxon>Rhodoferax</taxon>
    </lineage>
</organism>
<evidence type="ECO:0000313" key="3">
    <source>
        <dbReference type="Proteomes" id="UP000192505"/>
    </source>
</evidence>
<dbReference type="EMBL" id="MTEI01000027">
    <property type="protein sequence ID" value="OQW85970.1"/>
    <property type="molecule type" value="Genomic_DNA"/>
</dbReference>
<dbReference type="GO" id="GO:0003677">
    <property type="term" value="F:DNA binding"/>
    <property type="evidence" value="ECO:0007669"/>
    <property type="project" value="InterPro"/>
</dbReference>
<dbReference type="SUPFAM" id="SSF143422">
    <property type="entry name" value="Transposase IS200-like"/>
    <property type="match status" value="1"/>
</dbReference>
<dbReference type="Proteomes" id="UP000192505">
    <property type="component" value="Unassembled WGS sequence"/>
</dbReference>
<proteinExistence type="predicted"/>
<protein>
    <submittedName>
        <fullName evidence="2">IS200/IS605 family transposase</fullName>
    </submittedName>
</protein>
<dbReference type="Pfam" id="PF01797">
    <property type="entry name" value="Y1_Tnp"/>
    <property type="match status" value="1"/>
</dbReference>
<name>A0A1W9KP84_9BURK</name>
<evidence type="ECO:0000313" key="2">
    <source>
        <dbReference type="EMBL" id="OQW85970.1"/>
    </source>
</evidence>